<reference evidence="2 3" key="2">
    <citation type="journal article" date="2017" name="Genome Announc.">
        <title>Draft genome sequence of Aquitalea magnusonii strain H3, a plant growth-promoting bacterium of duckweed Lemna minor.</title>
        <authorList>
            <person name="Ishizawa H."/>
            <person name="Kuroda M."/>
            <person name="Ike M."/>
        </authorList>
    </citation>
    <scope>NUCLEOTIDE SEQUENCE [LARGE SCALE GENOMIC DNA]</scope>
    <source>
        <strain evidence="2 3">H3</strain>
    </source>
</reference>
<gene>
    <name evidence="2" type="ORF">DLM_3290</name>
</gene>
<reference evidence="3" key="1">
    <citation type="journal article" date="2017" name="Biotechnol. Biofuels">
        <title>Evaluation of environmental bacterial communities as a factor affecting the growth of duckweed Lemna minor.</title>
        <authorList>
            <person name="Ishizawa H."/>
            <person name="Kuroda M."/>
            <person name="Morikawa M."/>
            <person name="Ike M."/>
        </authorList>
    </citation>
    <scope>NUCLEOTIDE SEQUENCE [LARGE SCALE GENOMIC DNA]</scope>
    <source>
        <strain evidence="3">H3</strain>
    </source>
</reference>
<dbReference type="CDD" id="cd08562">
    <property type="entry name" value="GDPD_EcUgpQ_like"/>
    <property type="match status" value="1"/>
</dbReference>
<dbReference type="Proteomes" id="UP000198290">
    <property type="component" value="Chromosome"/>
</dbReference>
<dbReference type="GO" id="GO:0008889">
    <property type="term" value="F:glycerophosphodiester phosphodiesterase activity"/>
    <property type="evidence" value="ECO:0007669"/>
    <property type="project" value="UniProtKB-EC"/>
</dbReference>
<keyword evidence="3" id="KW-1185">Reference proteome</keyword>
<dbReference type="AlphaFoldDB" id="A0A3G9GLP3"/>
<dbReference type="PANTHER" id="PTHR46211:SF1">
    <property type="entry name" value="GLYCEROPHOSPHODIESTER PHOSPHODIESTERASE, CYTOPLASMIC"/>
    <property type="match status" value="1"/>
</dbReference>
<organism evidence="2 3">
    <name type="scientific">Aquitalea magnusonii</name>
    <dbReference type="NCBI Taxonomy" id="332411"/>
    <lineage>
        <taxon>Bacteria</taxon>
        <taxon>Pseudomonadati</taxon>
        <taxon>Pseudomonadota</taxon>
        <taxon>Betaproteobacteria</taxon>
        <taxon>Neisseriales</taxon>
        <taxon>Chromobacteriaceae</taxon>
        <taxon>Aquitalea</taxon>
    </lineage>
</organism>
<feature type="domain" description="GP-PDE" evidence="1">
    <location>
        <begin position="12"/>
        <end position="250"/>
    </location>
</feature>
<dbReference type="EMBL" id="AP018823">
    <property type="protein sequence ID" value="BBF86882.1"/>
    <property type="molecule type" value="Genomic_DNA"/>
</dbReference>
<dbReference type="KEGG" id="amah:DLM_3290"/>
<dbReference type="STRING" id="332411.VI06_09660"/>
<dbReference type="Gene3D" id="3.20.20.190">
    <property type="entry name" value="Phosphatidylinositol (PI) phosphodiesterase"/>
    <property type="match status" value="1"/>
</dbReference>
<evidence type="ECO:0000313" key="2">
    <source>
        <dbReference type="EMBL" id="BBF86882.1"/>
    </source>
</evidence>
<protein>
    <submittedName>
        <fullName evidence="2">Glycerophosphoryl diester phosphodiesterase</fullName>
        <ecNumber evidence="2">3.1.4.46</ecNumber>
    </submittedName>
</protein>
<dbReference type="SUPFAM" id="SSF51695">
    <property type="entry name" value="PLC-like phosphodiesterases"/>
    <property type="match status" value="1"/>
</dbReference>
<name>A0A3G9GLP3_9NEIS</name>
<dbReference type="RefSeq" id="WP_089085834.1">
    <property type="nucleotide sequence ID" value="NZ_AP018823.1"/>
</dbReference>
<dbReference type="InterPro" id="IPR030395">
    <property type="entry name" value="GP_PDE_dom"/>
</dbReference>
<accession>A0A3G9GLP3</accession>
<dbReference type="GO" id="GO:0006629">
    <property type="term" value="P:lipid metabolic process"/>
    <property type="evidence" value="ECO:0007669"/>
    <property type="project" value="InterPro"/>
</dbReference>
<proteinExistence type="predicted"/>
<evidence type="ECO:0000313" key="3">
    <source>
        <dbReference type="Proteomes" id="UP000198290"/>
    </source>
</evidence>
<evidence type="ECO:0000259" key="1">
    <source>
        <dbReference type="PROSITE" id="PS51704"/>
    </source>
</evidence>
<dbReference type="NCBIfam" id="NF006989">
    <property type="entry name" value="PRK09454.1"/>
    <property type="match status" value="1"/>
</dbReference>
<reference evidence="3" key="3">
    <citation type="journal article" date="2017" name="Plant Physiol. Biochem.">
        <title>Differential oxidative and antioxidative response of duckweed Lemna minor toward plant growth promoting/inhibiting bacteria.</title>
        <authorList>
            <person name="Ishizawa H."/>
            <person name="Kuroda M."/>
            <person name="Morikawa M."/>
            <person name="Ike M."/>
        </authorList>
    </citation>
    <scope>NUCLEOTIDE SEQUENCE [LARGE SCALE GENOMIC DNA]</scope>
    <source>
        <strain evidence="3">H3</strain>
    </source>
</reference>
<dbReference type="PANTHER" id="PTHR46211">
    <property type="entry name" value="GLYCEROPHOSPHORYL DIESTER PHOSPHODIESTERASE"/>
    <property type="match status" value="1"/>
</dbReference>
<sequence>MTQQHTSPWPYPRLVAHRGGGIMAPENTLAGFRAGVAYGYRAAECDVKLSADNVCFLLHDDTVDRTTNGHGLAAGLSMAQLSQLDAGGWKGAQFAGEALPGFANVAVYCRAQGMLLNVEIKPCPGRDAETGRLVAQEAARLWAGAVVPPLLSSFSVEALHAAQLAEPDLPRAWLVEEIPADWQATLQSLACIALHCDHATLTPQLAAAIKAAGYQLLCYTVNDVARAREIMAWGVDSVCTDRLDVLQPAQWLAE</sequence>
<dbReference type="InterPro" id="IPR017946">
    <property type="entry name" value="PLC-like_Pdiesterase_TIM-brl"/>
</dbReference>
<keyword evidence="2" id="KW-0378">Hydrolase</keyword>
<dbReference type="OrthoDB" id="9795622at2"/>
<dbReference type="EC" id="3.1.4.46" evidence="2"/>
<dbReference type="Pfam" id="PF03009">
    <property type="entry name" value="GDPD"/>
    <property type="match status" value="1"/>
</dbReference>
<dbReference type="PROSITE" id="PS51704">
    <property type="entry name" value="GP_PDE"/>
    <property type="match status" value="1"/>
</dbReference>